<organism evidence="1 2">
    <name type="scientific">Glonium stellatum</name>
    <dbReference type="NCBI Taxonomy" id="574774"/>
    <lineage>
        <taxon>Eukaryota</taxon>
        <taxon>Fungi</taxon>
        <taxon>Dikarya</taxon>
        <taxon>Ascomycota</taxon>
        <taxon>Pezizomycotina</taxon>
        <taxon>Dothideomycetes</taxon>
        <taxon>Pleosporomycetidae</taxon>
        <taxon>Gloniales</taxon>
        <taxon>Gloniaceae</taxon>
        <taxon>Glonium</taxon>
    </lineage>
</organism>
<accession>A0A8E2JSY1</accession>
<evidence type="ECO:0000313" key="1">
    <source>
        <dbReference type="EMBL" id="OCL07999.1"/>
    </source>
</evidence>
<feature type="non-terminal residue" evidence="1">
    <location>
        <position position="1"/>
    </location>
</feature>
<reference evidence="1 2" key="1">
    <citation type="journal article" date="2016" name="Nat. Commun.">
        <title>Ectomycorrhizal ecology is imprinted in the genome of the dominant symbiotic fungus Cenococcum geophilum.</title>
        <authorList>
            <consortium name="DOE Joint Genome Institute"/>
            <person name="Peter M."/>
            <person name="Kohler A."/>
            <person name="Ohm R.A."/>
            <person name="Kuo A."/>
            <person name="Krutzmann J."/>
            <person name="Morin E."/>
            <person name="Arend M."/>
            <person name="Barry K.W."/>
            <person name="Binder M."/>
            <person name="Choi C."/>
            <person name="Clum A."/>
            <person name="Copeland A."/>
            <person name="Grisel N."/>
            <person name="Haridas S."/>
            <person name="Kipfer T."/>
            <person name="LaButti K."/>
            <person name="Lindquist E."/>
            <person name="Lipzen A."/>
            <person name="Maire R."/>
            <person name="Meier B."/>
            <person name="Mihaltcheva S."/>
            <person name="Molinier V."/>
            <person name="Murat C."/>
            <person name="Poggeler S."/>
            <person name="Quandt C.A."/>
            <person name="Sperisen C."/>
            <person name="Tritt A."/>
            <person name="Tisserant E."/>
            <person name="Crous P.W."/>
            <person name="Henrissat B."/>
            <person name="Nehls U."/>
            <person name="Egli S."/>
            <person name="Spatafora J.W."/>
            <person name="Grigoriev I.V."/>
            <person name="Martin F.M."/>
        </authorList>
    </citation>
    <scope>NUCLEOTIDE SEQUENCE [LARGE SCALE GENOMIC DNA]</scope>
    <source>
        <strain evidence="1 2">CBS 207.34</strain>
    </source>
</reference>
<gene>
    <name evidence="1" type="ORF">AOQ84DRAFT_294015</name>
</gene>
<dbReference type="EMBL" id="KV749737">
    <property type="protein sequence ID" value="OCL07999.1"/>
    <property type="molecule type" value="Genomic_DNA"/>
</dbReference>
<keyword evidence="2" id="KW-1185">Reference proteome</keyword>
<dbReference type="OrthoDB" id="2958217at2759"/>
<dbReference type="PANTHER" id="PTHR33112">
    <property type="entry name" value="DOMAIN PROTEIN, PUTATIVE-RELATED"/>
    <property type="match status" value="1"/>
</dbReference>
<name>A0A8E2JSY1_9PEZI</name>
<protein>
    <submittedName>
        <fullName evidence="1">Uncharacterized protein</fullName>
    </submittedName>
</protein>
<dbReference type="AlphaFoldDB" id="A0A8E2JSY1"/>
<sequence>IEMAPIGRRGWIYQERLLSPRILHYTSEQLFWECRREYLAEDELVTWMRSGDSQSMTVSSLVDHTG</sequence>
<dbReference type="PANTHER" id="PTHR33112:SF16">
    <property type="entry name" value="HETEROKARYON INCOMPATIBILITY DOMAIN-CONTAINING PROTEIN"/>
    <property type="match status" value="1"/>
</dbReference>
<dbReference type="Proteomes" id="UP000250140">
    <property type="component" value="Unassembled WGS sequence"/>
</dbReference>
<proteinExistence type="predicted"/>
<evidence type="ECO:0000313" key="2">
    <source>
        <dbReference type="Proteomes" id="UP000250140"/>
    </source>
</evidence>